<accession>A0ABN8S3K4</accession>
<organism evidence="3 4">
    <name type="scientific">Porites evermanni</name>
    <dbReference type="NCBI Taxonomy" id="104178"/>
    <lineage>
        <taxon>Eukaryota</taxon>
        <taxon>Metazoa</taxon>
        <taxon>Cnidaria</taxon>
        <taxon>Anthozoa</taxon>
        <taxon>Hexacorallia</taxon>
        <taxon>Scleractinia</taxon>
        <taxon>Fungiina</taxon>
        <taxon>Poritidae</taxon>
        <taxon>Porites</taxon>
    </lineage>
</organism>
<sequence>MRIGLAFCVLILRFIAFVSRARGSIYQDFKVNWCRQRKWRLDWENLQKPCQNLRYRKNNGEQYQAKATSPAESEIFDVQIRPAGEYSRFFVQSRTNSARRKTIGGDSWRVYLEGPSNVAGTVFDHNNGIYEVLFLIMEPGAYKINMILDYTLCDGLIDPPVDWFRSAHCSGKLKNVHLSNQLFSEMTGYINQHLQSATSKTLTIPWQRVSEMEIQNNMRQADNECDIQCNVLWDGFGRWVAGYTWKPYINSTRNGISYFRTQERMGTNFGTGHYTILHVNRLPVFFLMLRKYVIERSTYTDVTLLVNICFVYFNAMQPQTLNLLMECSDCTRDKPFEELKPFLTTFYQSILFPLADYTFLKNHQKQHDHVTGRGVLWIYGDSLSYYFYKSLTQPGRLVCSTVFKDCNCTYNWIYPKTLYELTETCGEMSLQVPKVLNYFRDVILRRDMDKDSALLLNAGAHYVKTTSFQSYRAVILALIEEMKTEYKGKPVWKSTTAIHGQTADIMGAFRRFTTNHRIQLYNAFANSAMCKNNISVLDVYPISDSYPPGTMDGIHYKEEAFYPVIDLLQEYFSSSRSKDISPTHVPLNTINTPVSNSRPVLTKVLASIK</sequence>
<keyword evidence="2" id="KW-0732">Signal</keyword>
<dbReference type="InterPro" id="IPR036514">
    <property type="entry name" value="SGNH_hydro_sf"/>
</dbReference>
<feature type="signal peptide" evidence="2">
    <location>
        <begin position="1"/>
        <end position="23"/>
    </location>
</feature>
<dbReference type="Gene3D" id="2.60.40.10">
    <property type="entry name" value="Immunoglobulins"/>
    <property type="match status" value="1"/>
</dbReference>
<dbReference type="InterPro" id="IPR017868">
    <property type="entry name" value="Filamin/ABP280_repeat-like"/>
</dbReference>
<dbReference type="SUPFAM" id="SSF52266">
    <property type="entry name" value="SGNH hydrolase"/>
    <property type="match status" value="1"/>
</dbReference>
<dbReference type="Proteomes" id="UP001159427">
    <property type="component" value="Unassembled WGS sequence"/>
</dbReference>
<dbReference type="SUPFAM" id="SSF81296">
    <property type="entry name" value="E set domains"/>
    <property type="match status" value="1"/>
</dbReference>
<dbReference type="PANTHER" id="PTHR16165:SF5">
    <property type="entry name" value="NXPE FAMILY MEMBER 3"/>
    <property type="match status" value="1"/>
</dbReference>
<evidence type="ECO:0000313" key="4">
    <source>
        <dbReference type="Proteomes" id="UP001159427"/>
    </source>
</evidence>
<dbReference type="PROSITE" id="PS50194">
    <property type="entry name" value="FILAMIN_REPEAT"/>
    <property type="match status" value="1"/>
</dbReference>
<dbReference type="InterPro" id="IPR013783">
    <property type="entry name" value="Ig-like_fold"/>
</dbReference>
<evidence type="ECO:0000256" key="1">
    <source>
        <dbReference type="PROSITE-ProRule" id="PRU00087"/>
    </source>
</evidence>
<dbReference type="EMBL" id="CALNXI010002211">
    <property type="protein sequence ID" value="CAH3184737.1"/>
    <property type="molecule type" value="Genomic_DNA"/>
</dbReference>
<dbReference type="InterPro" id="IPR014756">
    <property type="entry name" value="Ig_E-set"/>
</dbReference>
<comment type="caution">
    <text evidence="3">The sequence shown here is derived from an EMBL/GenBank/DDBJ whole genome shotgun (WGS) entry which is preliminary data.</text>
</comment>
<keyword evidence="4" id="KW-1185">Reference proteome</keyword>
<dbReference type="Gene3D" id="3.40.50.1110">
    <property type="entry name" value="SGNH hydrolase"/>
    <property type="match status" value="1"/>
</dbReference>
<reference evidence="3 4" key="1">
    <citation type="submission" date="2022-05" db="EMBL/GenBank/DDBJ databases">
        <authorList>
            <consortium name="Genoscope - CEA"/>
            <person name="William W."/>
        </authorList>
    </citation>
    <scope>NUCLEOTIDE SEQUENCE [LARGE SCALE GENOMIC DNA]</scope>
</reference>
<dbReference type="PANTHER" id="PTHR16165">
    <property type="entry name" value="NXPE FAMILY MEMBER"/>
    <property type="match status" value="1"/>
</dbReference>
<gene>
    <name evidence="3" type="ORF">PEVE_00015690</name>
</gene>
<protein>
    <submittedName>
        <fullName evidence="3">Uncharacterized protein</fullName>
    </submittedName>
</protein>
<evidence type="ECO:0000256" key="2">
    <source>
        <dbReference type="SAM" id="SignalP"/>
    </source>
</evidence>
<feature type="chain" id="PRO_5045239114" evidence="2">
    <location>
        <begin position="24"/>
        <end position="609"/>
    </location>
</feature>
<feature type="repeat" description="Filamin" evidence="1">
    <location>
        <begin position="57"/>
        <end position="149"/>
    </location>
</feature>
<evidence type="ECO:0000313" key="3">
    <source>
        <dbReference type="EMBL" id="CAH3184737.1"/>
    </source>
</evidence>
<name>A0ABN8S3K4_9CNID</name>
<proteinExistence type="predicted"/>